<evidence type="ECO:0000256" key="1">
    <source>
        <dbReference type="SAM" id="Phobius"/>
    </source>
</evidence>
<reference evidence="2 3" key="1">
    <citation type="submission" date="2017-04" db="EMBL/GenBank/DDBJ databases">
        <title>Comparative genome analysis of Subtercola boreus.</title>
        <authorList>
            <person name="Cho Y.-J."/>
            <person name="Cho A."/>
            <person name="Kim O.-S."/>
            <person name="Lee J.-I."/>
        </authorList>
    </citation>
    <scope>NUCLEOTIDE SEQUENCE [LARGE SCALE GENOMIC DNA]</scope>
    <source>
        <strain evidence="2 3">K300</strain>
    </source>
</reference>
<keyword evidence="1" id="KW-1133">Transmembrane helix</keyword>
<proteinExistence type="predicted"/>
<dbReference type="Proteomes" id="UP000256486">
    <property type="component" value="Unassembled WGS sequence"/>
</dbReference>
<dbReference type="RefSeq" id="WP_116413255.1">
    <property type="nucleotide sequence ID" value="NZ_NBWZ01000001.1"/>
</dbReference>
<name>A0A3E0VD48_9MICO</name>
<dbReference type="InterPro" id="IPR009937">
    <property type="entry name" value="Phage_holin_3_6"/>
</dbReference>
<dbReference type="AlphaFoldDB" id="A0A3E0VD48"/>
<keyword evidence="3" id="KW-1185">Reference proteome</keyword>
<evidence type="ECO:0008006" key="4">
    <source>
        <dbReference type="Google" id="ProtNLM"/>
    </source>
</evidence>
<dbReference type="Pfam" id="PF07332">
    <property type="entry name" value="Phage_holin_3_6"/>
    <property type="match status" value="1"/>
</dbReference>
<feature type="transmembrane region" description="Helical" evidence="1">
    <location>
        <begin position="53"/>
        <end position="82"/>
    </location>
</feature>
<evidence type="ECO:0000313" key="2">
    <source>
        <dbReference type="EMBL" id="RFA07834.1"/>
    </source>
</evidence>
<accession>A0A3E0VD48</accession>
<dbReference type="OrthoDB" id="5122083at2"/>
<evidence type="ECO:0000313" key="3">
    <source>
        <dbReference type="Proteomes" id="UP000256486"/>
    </source>
</evidence>
<sequence>MADPGASYTNPRNPKTKQSLAELVSALPSLLTTLVKDELTLLKSEVISKVSKLGIGAGLIAAALFLLFFVFSVLVAAAVLGIATALPAWLSALIVAGALLVVAIILALIGLAQIKKGVPPVPEDSITSLKKDVNAVKGLGETHE</sequence>
<dbReference type="EMBL" id="NBWZ01000001">
    <property type="protein sequence ID" value="RFA07834.1"/>
    <property type="molecule type" value="Genomic_DNA"/>
</dbReference>
<protein>
    <recommendedName>
        <fullName evidence="4">Phage holin family protein</fullName>
    </recommendedName>
</protein>
<organism evidence="2 3">
    <name type="scientific">Subtercola boreus</name>
    <dbReference type="NCBI Taxonomy" id="120213"/>
    <lineage>
        <taxon>Bacteria</taxon>
        <taxon>Bacillati</taxon>
        <taxon>Actinomycetota</taxon>
        <taxon>Actinomycetes</taxon>
        <taxon>Micrococcales</taxon>
        <taxon>Microbacteriaceae</taxon>
        <taxon>Subtercola</taxon>
    </lineage>
</organism>
<gene>
    <name evidence="2" type="ORF">B7R54_00365</name>
</gene>
<feature type="transmembrane region" description="Helical" evidence="1">
    <location>
        <begin position="88"/>
        <end position="111"/>
    </location>
</feature>
<keyword evidence="1" id="KW-0472">Membrane</keyword>
<comment type="caution">
    <text evidence="2">The sequence shown here is derived from an EMBL/GenBank/DDBJ whole genome shotgun (WGS) entry which is preliminary data.</text>
</comment>
<keyword evidence="1" id="KW-0812">Transmembrane</keyword>